<evidence type="ECO:0000313" key="2">
    <source>
        <dbReference type="EMBL" id="RAH75765.1"/>
    </source>
</evidence>
<name>A0A8T8WJ13_ASPJA</name>
<feature type="transmembrane region" description="Helical" evidence="1">
    <location>
        <begin position="36"/>
        <end position="58"/>
    </location>
</feature>
<evidence type="ECO:0000313" key="3">
    <source>
        <dbReference type="Proteomes" id="UP000249497"/>
    </source>
</evidence>
<dbReference type="EMBL" id="KZ824916">
    <property type="protein sequence ID" value="RAH75765.1"/>
    <property type="molecule type" value="Genomic_DNA"/>
</dbReference>
<organism evidence="2 3">
    <name type="scientific">Aspergillus japonicus CBS 114.51</name>
    <dbReference type="NCBI Taxonomy" id="1448312"/>
    <lineage>
        <taxon>Eukaryota</taxon>
        <taxon>Fungi</taxon>
        <taxon>Dikarya</taxon>
        <taxon>Ascomycota</taxon>
        <taxon>Pezizomycotina</taxon>
        <taxon>Eurotiomycetes</taxon>
        <taxon>Eurotiomycetidae</taxon>
        <taxon>Eurotiales</taxon>
        <taxon>Aspergillaceae</taxon>
        <taxon>Aspergillus</taxon>
        <taxon>Aspergillus subgen. Circumdati</taxon>
    </lineage>
</organism>
<proteinExistence type="predicted"/>
<keyword evidence="1" id="KW-0812">Transmembrane</keyword>
<sequence length="94" mass="10785">MKTEKRRSGGACRLRDTEVDDAIVHSPAWHFRAGRVVWLPSVAILLLHSSLPLVYLSFSSQQQSTLIQKKFYPRATSCYGQRRRLILTSKLINQ</sequence>
<gene>
    <name evidence="2" type="ORF">BO86DRAFT_53075</name>
</gene>
<evidence type="ECO:0000256" key="1">
    <source>
        <dbReference type="SAM" id="Phobius"/>
    </source>
</evidence>
<protein>
    <submittedName>
        <fullName evidence="2">Uncharacterized protein</fullName>
    </submittedName>
</protein>
<keyword evidence="3" id="KW-1185">Reference proteome</keyword>
<dbReference type="RefSeq" id="XP_025521659.1">
    <property type="nucleotide sequence ID" value="XM_025677445.1"/>
</dbReference>
<keyword evidence="1" id="KW-1133">Transmembrane helix</keyword>
<keyword evidence="1" id="KW-0472">Membrane</keyword>
<dbReference type="GeneID" id="37181138"/>
<reference evidence="2 3" key="1">
    <citation type="submission" date="2018-02" db="EMBL/GenBank/DDBJ databases">
        <title>The genomes of Aspergillus section Nigri reveals drivers in fungal speciation.</title>
        <authorList>
            <consortium name="DOE Joint Genome Institute"/>
            <person name="Vesth T.C."/>
            <person name="Nybo J."/>
            <person name="Theobald S."/>
            <person name="Brandl J."/>
            <person name="Frisvad J.C."/>
            <person name="Nielsen K.F."/>
            <person name="Lyhne E.K."/>
            <person name="Kogle M.E."/>
            <person name="Kuo A."/>
            <person name="Riley R."/>
            <person name="Clum A."/>
            <person name="Nolan M."/>
            <person name="Lipzen A."/>
            <person name="Salamov A."/>
            <person name="Henrissat B."/>
            <person name="Wiebenga A."/>
            <person name="De vries R.P."/>
            <person name="Grigoriev I.V."/>
            <person name="Mortensen U.H."/>
            <person name="Andersen M.R."/>
            <person name="Baker S.E."/>
        </authorList>
    </citation>
    <scope>NUCLEOTIDE SEQUENCE [LARGE SCALE GENOMIC DNA]</scope>
    <source>
        <strain evidence="2 3">CBS 114.51</strain>
    </source>
</reference>
<dbReference type="AlphaFoldDB" id="A0A8T8WJ13"/>
<accession>A0A8T8WJ13</accession>
<dbReference type="Proteomes" id="UP000249497">
    <property type="component" value="Unassembled WGS sequence"/>
</dbReference>